<dbReference type="InterPro" id="IPR006439">
    <property type="entry name" value="HAD-SF_hydro_IA"/>
</dbReference>
<dbReference type="SUPFAM" id="SSF56784">
    <property type="entry name" value="HAD-like"/>
    <property type="match status" value="1"/>
</dbReference>
<dbReference type="SUPFAM" id="SSF55298">
    <property type="entry name" value="YjgF-like"/>
    <property type="match status" value="1"/>
</dbReference>
<evidence type="ECO:0000256" key="1">
    <source>
        <dbReference type="ARBA" id="ARBA00010552"/>
    </source>
</evidence>
<dbReference type="InterPro" id="IPR019897">
    <property type="entry name" value="RidA_CS"/>
</dbReference>
<dbReference type="CDD" id="cd00448">
    <property type="entry name" value="YjgF_YER057c_UK114_family"/>
    <property type="match status" value="1"/>
</dbReference>
<gene>
    <name evidence="2" type="ORF">FYJ80_00250</name>
</gene>
<dbReference type="NCBIfam" id="TIGR00004">
    <property type="entry name" value="Rid family detoxifying hydrolase"/>
    <property type="match status" value="1"/>
</dbReference>
<dbReference type="Pfam" id="PF01042">
    <property type="entry name" value="Ribonuc_L-PSP"/>
    <property type="match status" value="1"/>
</dbReference>
<dbReference type="GO" id="GO:0004713">
    <property type="term" value="F:protein tyrosine kinase activity"/>
    <property type="evidence" value="ECO:0007669"/>
    <property type="project" value="TreeGrafter"/>
</dbReference>
<evidence type="ECO:0000313" key="3">
    <source>
        <dbReference type="Proteomes" id="UP000460549"/>
    </source>
</evidence>
<dbReference type="InterPro" id="IPR023198">
    <property type="entry name" value="PGP-like_dom2"/>
</dbReference>
<keyword evidence="2" id="KW-0378">Hydrolase</keyword>
<protein>
    <submittedName>
        <fullName evidence="2">HAD-IA family hydrolase</fullName>
    </submittedName>
</protein>
<dbReference type="InterPro" id="IPR036412">
    <property type="entry name" value="HAD-like_sf"/>
</dbReference>
<dbReference type="InterPro" id="IPR050155">
    <property type="entry name" value="HAD-like_hydrolase_sf"/>
</dbReference>
<dbReference type="PRINTS" id="PR00413">
    <property type="entry name" value="HADHALOGNASE"/>
</dbReference>
<dbReference type="InterPro" id="IPR023214">
    <property type="entry name" value="HAD_sf"/>
</dbReference>
<dbReference type="InterPro" id="IPR006175">
    <property type="entry name" value="YjgF/YER057c/UK114"/>
</dbReference>
<dbReference type="Gene3D" id="1.10.150.240">
    <property type="entry name" value="Putative phosphatase, domain 2"/>
    <property type="match status" value="1"/>
</dbReference>
<dbReference type="PANTHER" id="PTHR43434:SF20">
    <property type="entry name" value="5'-NUCLEOTIDASE"/>
    <property type="match status" value="1"/>
</dbReference>
<dbReference type="InterPro" id="IPR006056">
    <property type="entry name" value="RidA"/>
</dbReference>
<evidence type="ECO:0000313" key="2">
    <source>
        <dbReference type="EMBL" id="MSU05217.1"/>
    </source>
</evidence>
<accession>A0A7X2PAC7</accession>
<keyword evidence="3" id="KW-1185">Reference proteome</keyword>
<dbReference type="SFLD" id="SFLDG01129">
    <property type="entry name" value="C1.5:_HAD__Beta-PGM__Phosphata"/>
    <property type="match status" value="1"/>
</dbReference>
<dbReference type="InterPro" id="IPR035959">
    <property type="entry name" value="RutC-like_sf"/>
</dbReference>
<name>A0A7X2PAC7_9SPIO</name>
<comment type="caution">
    <text evidence="2">The sequence shown here is derived from an EMBL/GenBank/DDBJ whole genome shotgun (WGS) entry which is preliminary data.</text>
</comment>
<dbReference type="Gene3D" id="3.40.50.1000">
    <property type="entry name" value="HAD superfamily/HAD-like"/>
    <property type="match status" value="1"/>
</dbReference>
<dbReference type="Proteomes" id="UP000460549">
    <property type="component" value="Unassembled WGS sequence"/>
</dbReference>
<dbReference type="GO" id="GO:0016787">
    <property type="term" value="F:hydrolase activity"/>
    <property type="evidence" value="ECO:0007669"/>
    <property type="project" value="UniProtKB-KW"/>
</dbReference>
<proteinExistence type="inferred from homology"/>
<reference evidence="2 3" key="1">
    <citation type="submission" date="2019-08" db="EMBL/GenBank/DDBJ databases">
        <title>In-depth cultivation of the pig gut microbiome towards novel bacterial diversity and tailored functional studies.</title>
        <authorList>
            <person name="Wylensek D."/>
            <person name="Hitch T.C.A."/>
            <person name="Clavel T."/>
        </authorList>
    </citation>
    <scope>NUCLEOTIDE SEQUENCE [LARGE SCALE GENOMIC DNA]</scope>
    <source>
        <strain evidence="2 3">NM-380-WT-3C1</strain>
    </source>
</reference>
<comment type="similarity">
    <text evidence="1">Belongs to the RutC family.</text>
</comment>
<organism evidence="2 3">
    <name type="scientific">Bullifex porci</name>
    <dbReference type="NCBI Taxonomy" id="2606638"/>
    <lineage>
        <taxon>Bacteria</taxon>
        <taxon>Pseudomonadati</taxon>
        <taxon>Spirochaetota</taxon>
        <taxon>Spirochaetia</taxon>
        <taxon>Spirochaetales</taxon>
        <taxon>Spirochaetaceae</taxon>
        <taxon>Bullifex</taxon>
    </lineage>
</organism>
<dbReference type="PROSITE" id="PS01094">
    <property type="entry name" value="UPF0076"/>
    <property type="match status" value="1"/>
</dbReference>
<dbReference type="AlphaFoldDB" id="A0A7X2PAC7"/>
<dbReference type="Gene3D" id="3.30.1330.40">
    <property type="entry name" value="RutC-like"/>
    <property type="match status" value="1"/>
</dbReference>
<dbReference type="Pfam" id="PF13419">
    <property type="entry name" value="HAD_2"/>
    <property type="match status" value="1"/>
</dbReference>
<dbReference type="GO" id="GO:0005829">
    <property type="term" value="C:cytosol"/>
    <property type="evidence" value="ECO:0007669"/>
    <property type="project" value="TreeGrafter"/>
</dbReference>
<dbReference type="PANTHER" id="PTHR43434">
    <property type="entry name" value="PHOSPHOGLYCOLATE PHOSPHATASE"/>
    <property type="match status" value="1"/>
</dbReference>
<dbReference type="FunFam" id="3.30.1330.40:FF:000001">
    <property type="entry name" value="L-PSP family endoribonuclease"/>
    <property type="match status" value="1"/>
</dbReference>
<dbReference type="NCBIfam" id="TIGR01549">
    <property type="entry name" value="HAD-SF-IA-v1"/>
    <property type="match status" value="1"/>
</dbReference>
<sequence length="345" mass="38097">MIKAVLFDLDGTLFDSSSGIFHTANFTMRALGFEECHDEKQLRKFVGPPLRECFRITYNTAEEYLDRCVEVYREEYRKTGMHMCYPYPGIVDLLKFLRNHGIKTGVCTLKYETLAVDIIKEKGLFELFDVIFGTDSQGKITKADSIQNAINRLGVDKEDVLMVGDTLNDLNGAREVGVSFCGVTWGFGFEKDSDVTSGFAARNCDDIIKHVIKENSIMEIKKINTDKAPAAIGPYSQAVAVGDMIFCSGQIPIIPETGAILEGSAAEQAEQCFKNIKAVLAEAGTDITRVVKATVFLKDMADFVPVNEVYAKAFENSTVLPARSAVQVAKLPKDVKVEIEVIAVK</sequence>
<dbReference type="SFLD" id="SFLDS00003">
    <property type="entry name" value="Haloacid_Dehalogenase"/>
    <property type="match status" value="1"/>
</dbReference>
<dbReference type="EMBL" id="VUNN01000001">
    <property type="protein sequence ID" value="MSU05217.1"/>
    <property type="molecule type" value="Genomic_DNA"/>
</dbReference>
<dbReference type="InterPro" id="IPR041492">
    <property type="entry name" value="HAD_2"/>
</dbReference>